<keyword evidence="1" id="KW-0812">Transmembrane</keyword>
<evidence type="ECO:0000256" key="1">
    <source>
        <dbReference type="SAM" id="Phobius"/>
    </source>
</evidence>
<dbReference type="Pfam" id="PF12725">
    <property type="entry name" value="DUF3810"/>
    <property type="match status" value="1"/>
</dbReference>
<keyword evidence="3" id="KW-1185">Reference proteome</keyword>
<feature type="transmembrane region" description="Helical" evidence="1">
    <location>
        <begin position="59"/>
        <end position="80"/>
    </location>
</feature>
<reference evidence="2 3" key="1">
    <citation type="submission" date="2020-05" db="EMBL/GenBank/DDBJ databases">
        <title>Draft genome of xy-202 and genomic insight in genome of the genus Peptostreptococcus.</title>
        <authorList>
            <person name="Zhang Z."/>
        </authorList>
    </citation>
    <scope>NUCLEOTIDE SEQUENCE [LARGE SCALE GENOMIC DNA]</scope>
    <source>
        <strain evidence="2 3">DSM 27025</strain>
    </source>
</reference>
<dbReference type="InterPro" id="IPR024294">
    <property type="entry name" value="DUF3810"/>
</dbReference>
<name>A0ABR6TM45_9FIRM</name>
<proteinExistence type="predicted"/>
<sequence length="367" mass="42542">MFKFRIIPLLLLLFSIFTIGLSSKYNAATELIYTNVINRGIREKISLLVGKTNLSVGEILLVIIFILIIVFLINFVRRILKPSKWLESLVRFFWGSVNIISILLFIYILMFGLNYHTLSLDKNLVEKYNNKYSTEIKVSIDNQKREEVFKYLVEKTKESRDILKTTEGLTSYNFLDLSEQAVQGYNIISEAFPNLGGKYSLPKKSFANEGMMFLGLDARYSMFANEITVNTKIPNEYMPFVISKYMAYQRGIAREDEASFFAYLACTNNSDIKFKYSGYLVMLSMVSESMRNYNRVAYNNLVTSIDENVVRDLAKIESYKENYGHGTEFKDLIKNNFKRLNGDIRIDGVENQVTQLLSIYYSLFTYN</sequence>
<protein>
    <submittedName>
        <fullName evidence="2">DUF3810 family protein</fullName>
    </submittedName>
</protein>
<dbReference type="EMBL" id="JABGBW010000006">
    <property type="protein sequence ID" value="MBC2576469.1"/>
    <property type="molecule type" value="Genomic_DNA"/>
</dbReference>
<dbReference type="Proteomes" id="UP000713904">
    <property type="component" value="Unassembled WGS sequence"/>
</dbReference>
<accession>A0ABR6TM45</accession>
<keyword evidence="1" id="KW-0472">Membrane</keyword>
<evidence type="ECO:0000313" key="3">
    <source>
        <dbReference type="Proteomes" id="UP000713904"/>
    </source>
</evidence>
<dbReference type="RefSeq" id="WP_185624492.1">
    <property type="nucleotide sequence ID" value="NZ_JABGBW010000006.1"/>
</dbReference>
<organism evidence="2 3">
    <name type="scientific">Peptostreptococcus canis</name>
    <dbReference type="NCBI Taxonomy" id="1159213"/>
    <lineage>
        <taxon>Bacteria</taxon>
        <taxon>Bacillati</taxon>
        <taxon>Bacillota</taxon>
        <taxon>Clostridia</taxon>
        <taxon>Peptostreptococcales</taxon>
        <taxon>Peptostreptococcaceae</taxon>
        <taxon>Peptostreptococcus</taxon>
    </lineage>
</organism>
<keyword evidence="1" id="KW-1133">Transmembrane helix</keyword>
<feature type="transmembrane region" description="Helical" evidence="1">
    <location>
        <begin position="92"/>
        <end position="113"/>
    </location>
</feature>
<comment type="caution">
    <text evidence="2">The sequence shown here is derived from an EMBL/GenBank/DDBJ whole genome shotgun (WGS) entry which is preliminary data.</text>
</comment>
<evidence type="ECO:0000313" key="2">
    <source>
        <dbReference type="EMBL" id="MBC2576469.1"/>
    </source>
</evidence>
<gene>
    <name evidence="2" type="ORF">HLB29_07190</name>
</gene>